<dbReference type="PANTHER" id="PTHR44099:SF4">
    <property type="entry name" value="RABCONNECTIN-3B, ISOFORM A"/>
    <property type="match status" value="1"/>
</dbReference>
<feature type="repeat" description="WD" evidence="3">
    <location>
        <begin position="23"/>
        <end position="49"/>
    </location>
</feature>
<evidence type="ECO:0000256" key="1">
    <source>
        <dbReference type="ARBA" id="ARBA00022574"/>
    </source>
</evidence>
<dbReference type="GO" id="GO:0005737">
    <property type="term" value="C:cytoplasm"/>
    <property type="evidence" value="ECO:0007669"/>
    <property type="project" value="TreeGrafter"/>
</dbReference>
<dbReference type="PROSITE" id="PS00678">
    <property type="entry name" value="WD_REPEATS_1"/>
    <property type="match status" value="1"/>
</dbReference>
<reference evidence="4" key="1">
    <citation type="journal article" date="2020" name="Cell">
        <title>Large-Scale Comparative Analyses of Tick Genomes Elucidate Their Genetic Diversity and Vector Capacities.</title>
        <authorList>
            <consortium name="Tick Genome and Microbiome Consortium (TIGMIC)"/>
            <person name="Jia N."/>
            <person name="Wang J."/>
            <person name="Shi W."/>
            <person name="Du L."/>
            <person name="Sun Y."/>
            <person name="Zhan W."/>
            <person name="Jiang J.F."/>
            <person name="Wang Q."/>
            <person name="Zhang B."/>
            <person name="Ji P."/>
            <person name="Bell-Sakyi L."/>
            <person name="Cui X.M."/>
            <person name="Yuan T.T."/>
            <person name="Jiang B.G."/>
            <person name="Yang W.F."/>
            <person name="Lam T.T."/>
            <person name="Chang Q.C."/>
            <person name="Ding S.J."/>
            <person name="Wang X.J."/>
            <person name="Zhu J.G."/>
            <person name="Ruan X.D."/>
            <person name="Zhao L."/>
            <person name="Wei J.T."/>
            <person name="Ye R.Z."/>
            <person name="Que T.C."/>
            <person name="Du C.H."/>
            <person name="Zhou Y.H."/>
            <person name="Cheng J.X."/>
            <person name="Dai P.F."/>
            <person name="Guo W.B."/>
            <person name="Han X.H."/>
            <person name="Huang E.J."/>
            <person name="Li L.F."/>
            <person name="Wei W."/>
            <person name="Gao Y.C."/>
            <person name="Liu J.Z."/>
            <person name="Shao H.Z."/>
            <person name="Wang X."/>
            <person name="Wang C.C."/>
            <person name="Yang T.C."/>
            <person name="Huo Q.B."/>
            <person name="Li W."/>
            <person name="Chen H.Y."/>
            <person name="Chen S.E."/>
            <person name="Zhou L.G."/>
            <person name="Ni X.B."/>
            <person name="Tian J.H."/>
            <person name="Sheng Y."/>
            <person name="Liu T."/>
            <person name="Pan Y.S."/>
            <person name="Xia L.Y."/>
            <person name="Li J."/>
            <person name="Zhao F."/>
            <person name="Cao W.C."/>
        </authorList>
    </citation>
    <scope>NUCLEOTIDE SEQUENCE</scope>
    <source>
        <strain evidence="4">Rmic-2018</strain>
    </source>
</reference>
<keyword evidence="2" id="KW-0677">Repeat</keyword>
<dbReference type="InterPro" id="IPR011047">
    <property type="entry name" value="Quinoprotein_ADH-like_sf"/>
</dbReference>
<dbReference type="InterPro" id="IPR001680">
    <property type="entry name" value="WD40_rpt"/>
</dbReference>
<dbReference type="AlphaFoldDB" id="A0A9J6DP98"/>
<evidence type="ECO:0000256" key="3">
    <source>
        <dbReference type="PROSITE-ProRule" id="PRU00221"/>
    </source>
</evidence>
<dbReference type="InterPro" id="IPR019775">
    <property type="entry name" value="WD40_repeat_CS"/>
</dbReference>
<comment type="caution">
    <text evidence="4">The sequence shown here is derived from an EMBL/GenBank/DDBJ whole genome shotgun (WGS) entry which is preliminary data.</text>
</comment>
<organism evidence="4 5">
    <name type="scientific">Rhipicephalus microplus</name>
    <name type="common">Cattle tick</name>
    <name type="synonym">Boophilus microplus</name>
    <dbReference type="NCBI Taxonomy" id="6941"/>
    <lineage>
        <taxon>Eukaryota</taxon>
        <taxon>Metazoa</taxon>
        <taxon>Ecdysozoa</taxon>
        <taxon>Arthropoda</taxon>
        <taxon>Chelicerata</taxon>
        <taxon>Arachnida</taxon>
        <taxon>Acari</taxon>
        <taxon>Parasitiformes</taxon>
        <taxon>Ixodida</taxon>
        <taxon>Ixodoidea</taxon>
        <taxon>Ixodidae</taxon>
        <taxon>Rhipicephalinae</taxon>
        <taxon>Rhipicephalus</taxon>
        <taxon>Boophilus</taxon>
    </lineage>
</organism>
<dbReference type="InterPro" id="IPR049916">
    <property type="entry name" value="WDR72-like"/>
</dbReference>
<keyword evidence="1 3" id="KW-0853">WD repeat</keyword>
<dbReference type="SUPFAM" id="SSF50998">
    <property type="entry name" value="Quinoprotein alcohol dehydrogenase-like"/>
    <property type="match status" value="1"/>
</dbReference>
<proteinExistence type="predicted"/>
<accession>A0A9J6DP98</accession>
<dbReference type="InterPro" id="IPR015943">
    <property type="entry name" value="WD40/YVTN_repeat-like_dom_sf"/>
</dbReference>
<evidence type="ECO:0000313" key="4">
    <source>
        <dbReference type="EMBL" id="KAH8023744.1"/>
    </source>
</evidence>
<dbReference type="Gene3D" id="2.130.10.10">
    <property type="entry name" value="YVTN repeat-like/Quinoprotein amine dehydrogenase"/>
    <property type="match status" value="1"/>
</dbReference>
<dbReference type="PANTHER" id="PTHR44099">
    <property type="entry name" value="RABCONNECTIN-3B, ISOFORM A"/>
    <property type="match status" value="1"/>
</dbReference>
<reference evidence="4" key="2">
    <citation type="submission" date="2021-09" db="EMBL/GenBank/DDBJ databases">
        <authorList>
            <person name="Jia N."/>
            <person name="Wang J."/>
            <person name="Shi W."/>
            <person name="Du L."/>
            <person name="Sun Y."/>
            <person name="Zhan W."/>
            <person name="Jiang J."/>
            <person name="Wang Q."/>
            <person name="Zhang B."/>
            <person name="Ji P."/>
            <person name="Sakyi L.B."/>
            <person name="Cui X."/>
            <person name="Yuan T."/>
            <person name="Jiang B."/>
            <person name="Yang W."/>
            <person name="Lam T.T.-Y."/>
            <person name="Chang Q."/>
            <person name="Ding S."/>
            <person name="Wang X."/>
            <person name="Zhu J."/>
            <person name="Ruan X."/>
            <person name="Zhao L."/>
            <person name="Wei J."/>
            <person name="Que T."/>
            <person name="Du C."/>
            <person name="Cheng J."/>
            <person name="Dai P."/>
            <person name="Han X."/>
            <person name="Huang E."/>
            <person name="Gao Y."/>
            <person name="Liu J."/>
            <person name="Shao H."/>
            <person name="Ye R."/>
            <person name="Li L."/>
            <person name="Wei W."/>
            <person name="Wang X."/>
            <person name="Wang C."/>
            <person name="Huo Q."/>
            <person name="Li W."/>
            <person name="Guo W."/>
            <person name="Chen H."/>
            <person name="Chen S."/>
            <person name="Zhou L."/>
            <person name="Zhou L."/>
            <person name="Ni X."/>
            <person name="Tian J."/>
            <person name="Zhou Y."/>
            <person name="Sheng Y."/>
            <person name="Liu T."/>
            <person name="Pan Y."/>
            <person name="Xia L."/>
            <person name="Li J."/>
            <person name="Zhao F."/>
            <person name="Cao W."/>
        </authorList>
    </citation>
    <scope>NUCLEOTIDE SEQUENCE</scope>
    <source>
        <strain evidence="4">Rmic-2018</strain>
        <tissue evidence="4">Larvae</tissue>
    </source>
</reference>
<evidence type="ECO:0000256" key="2">
    <source>
        <dbReference type="ARBA" id="ARBA00022737"/>
    </source>
</evidence>
<dbReference type="VEuPathDB" id="VectorBase:LOC119172460"/>
<gene>
    <name evidence="4" type="ORF">HPB51_016483</name>
</gene>
<dbReference type="Proteomes" id="UP000821866">
    <property type="component" value="Chromosome 6"/>
</dbReference>
<name>A0A9J6DP98_RHIMP</name>
<protein>
    <submittedName>
        <fullName evidence="4">Uncharacterized protein</fullName>
    </submittedName>
</protein>
<sequence length="88" mass="9878">MTISSQLVVPMTLWGKIAPTHCMSSVFITKDQKMIVTGCKDGQICVWDIVDGAKIWWEDKPAMVKREWRAAVCQQGNRKSTSFTSAVD</sequence>
<dbReference type="EMBL" id="JABSTU010000008">
    <property type="protein sequence ID" value="KAH8023744.1"/>
    <property type="molecule type" value="Genomic_DNA"/>
</dbReference>
<dbReference type="PROSITE" id="PS50082">
    <property type="entry name" value="WD_REPEATS_2"/>
    <property type="match status" value="1"/>
</dbReference>
<keyword evidence="5" id="KW-1185">Reference proteome</keyword>
<evidence type="ECO:0000313" key="5">
    <source>
        <dbReference type="Proteomes" id="UP000821866"/>
    </source>
</evidence>